<dbReference type="SUPFAM" id="SSF52799">
    <property type="entry name" value="(Phosphotyrosine protein) phosphatases II"/>
    <property type="match status" value="1"/>
</dbReference>
<keyword evidence="7" id="KW-0539">Nucleus</keyword>
<accession>A0AAN9A7G2</accession>
<name>A0AAN9A7G2_HALRR</name>
<evidence type="ECO:0000256" key="8">
    <source>
        <dbReference type="ARBA" id="ARBA00047761"/>
    </source>
</evidence>
<evidence type="ECO:0000259" key="13">
    <source>
        <dbReference type="PROSITE" id="PS50056"/>
    </source>
</evidence>
<comment type="caution">
    <text evidence="14">The sequence shown here is derived from an EMBL/GenBank/DDBJ whole genome shotgun (WGS) entry which is preliminary data.</text>
</comment>
<dbReference type="GO" id="GO:0004725">
    <property type="term" value="F:protein tyrosine phosphatase activity"/>
    <property type="evidence" value="ECO:0007669"/>
    <property type="project" value="UniProtKB-EC"/>
</dbReference>
<gene>
    <name evidence="14" type="primary">DUSP12</name>
    <name evidence="14" type="ORF">SK128_015735</name>
</gene>
<feature type="active site" description="Phosphocysteine intermediate" evidence="11">
    <location>
        <position position="100"/>
    </location>
</feature>
<reference evidence="14 15" key="1">
    <citation type="submission" date="2023-11" db="EMBL/GenBank/DDBJ databases">
        <title>Halocaridina rubra genome assembly.</title>
        <authorList>
            <person name="Smith C."/>
        </authorList>
    </citation>
    <scope>NUCLEOTIDE SEQUENCE [LARGE SCALE GENOMIC DNA]</scope>
    <source>
        <strain evidence="14">EP-1</strain>
        <tissue evidence="14">Whole</tissue>
    </source>
</reference>
<dbReference type="Gene3D" id="3.90.190.10">
    <property type="entry name" value="Protein tyrosine phosphatase superfamily"/>
    <property type="match status" value="1"/>
</dbReference>
<comment type="catalytic activity">
    <reaction evidence="10">
        <text>O-phospho-L-tyrosyl-[protein] + H2O = L-tyrosyl-[protein] + phosphate</text>
        <dbReference type="Rhea" id="RHEA:10684"/>
        <dbReference type="Rhea" id="RHEA-COMP:10136"/>
        <dbReference type="Rhea" id="RHEA-COMP:20101"/>
        <dbReference type="ChEBI" id="CHEBI:15377"/>
        <dbReference type="ChEBI" id="CHEBI:43474"/>
        <dbReference type="ChEBI" id="CHEBI:46858"/>
        <dbReference type="ChEBI" id="CHEBI:61978"/>
        <dbReference type="EC" id="3.1.3.48"/>
    </reaction>
</comment>
<evidence type="ECO:0000256" key="5">
    <source>
        <dbReference type="ARBA" id="ARBA00022801"/>
    </source>
</evidence>
<dbReference type="EMBL" id="JAXCGZ010009490">
    <property type="protein sequence ID" value="KAK7077004.1"/>
    <property type="molecule type" value="Genomic_DNA"/>
</dbReference>
<evidence type="ECO:0000259" key="12">
    <source>
        <dbReference type="PROSITE" id="PS50054"/>
    </source>
</evidence>
<feature type="domain" description="Tyrosine-protein phosphatase" evidence="12">
    <location>
        <begin position="13"/>
        <end position="156"/>
    </location>
</feature>
<evidence type="ECO:0000256" key="6">
    <source>
        <dbReference type="ARBA" id="ARBA00022912"/>
    </source>
</evidence>
<comment type="subcellular location">
    <subcellularLocation>
        <location evidence="2">Cytoplasm</location>
    </subcellularLocation>
    <subcellularLocation>
        <location evidence="1">Nucleus</location>
    </subcellularLocation>
</comment>
<feature type="domain" description="Tyrosine specific protein phosphatases" evidence="13">
    <location>
        <begin position="78"/>
        <end position="134"/>
    </location>
</feature>
<dbReference type="CDD" id="cd14498">
    <property type="entry name" value="DSP"/>
    <property type="match status" value="1"/>
</dbReference>
<evidence type="ECO:0000256" key="11">
    <source>
        <dbReference type="PIRSR" id="PIRSR000941-50"/>
    </source>
</evidence>
<dbReference type="PROSITE" id="PS00383">
    <property type="entry name" value="TYR_PHOSPHATASE_1"/>
    <property type="match status" value="1"/>
</dbReference>
<dbReference type="InterPro" id="IPR029021">
    <property type="entry name" value="Prot-tyrosine_phosphatase-like"/>
</dbReference>
<dbReference type="GO" id="GO:0008138">
    <property type="term" value="F:protein tyrosine/serine/threonine phosphatase activity"/>
    <property type="evidence" value="ECO:0007669"/>
    <property type="project" value="InterPro"/>
</dbReference>
<evidence type="ECO:0000313" key="15">
    <source>
        <dbReference type="Proteomes" id="UP001381693"/>
    </source>
</evidence>
<dbReference type="Pfam" id="PF00782">
    <property type="entry name" value="DSPc"/>
    <property type="match status" value="1"/>
</dbReference>
<evidence type="ECO:0000256" key="7">
    <source>
        <dbReference type="ARBA" id="ARBA00023242"/>
    </source>
</evidence>
<keyword evidence="6" id="KW-0904">Protein phosphatase</keyword>
<keyword evidence="5" id="KW-0378">Hydrolase</keyword>
<evidence type="ECO:0000313" key="14">
    <source>
        <dbReference type="EMBL" id="KAK7077004.1"/>
    </source>
</evidence>
<keyword evidence="4" id="KW-0963">Cytoplasm</keyword>
<protein>
    <submittedName>
        <fullName evidence="14">Dual specificity phosphatase 12</fullName>
    </submittedName>
</protein>
<dbReference type="InterPro" id="IPR016130">
    <property type="entry name" value="Tyr_Pase_AS"/>
</dbReference>
<comment type="similarity">
    <text evidence="3">Belongs to the protein-tyrosine phosphatase family. Non-receptor class dual specificity subfamily.</text>
</comment>
<dbReference type="PROSITE" id="PS50056">
    <property type="entry name" value="TYR_PHOSPHATASE_2"/>
    <property type="match status" value="1"/>
</dbReference>
<dbReference type="FunFam" id="3.90.190.10:FF:000056">
    <property type="entry name" value="Dual specificity phosphatase 12"/>
    <property type="match status" value="1"/>
</dbReference>
<dbReference type="InterPro" id="IPR000387">
    <property type="entry name" value="Tyr_Pase_dom"/>
</dbReference>
<proteinExistence type="inferred from homology"/>
<dbReference type="SMART" id="SM00195">
    <property type="entry name" value="DSPc"/>
    <property type="match status" value="1"/>
</dbReference>
<organism evidence="14 15">
    <name type="scientific">Halocaridina rubra</name>
    <name type="common">Hawaiian red shrimp</name>
    <dbReference type="NCBI Taxonomy" id="373956"/>
    <lineage>
        <taxon>Eukaryota</taxon>
        <taxon>Metazoa</taxon>
        <taxon>Ecdysozoa</taxon>
        <taxon>Arthropoda</taxon>
        <taxon>Crustacea</taxon>
        <taxon>Multicrustacea</taxon>
        <taxon>Malacostraca</taxon>
        <taxon>Eumalacostraca</taxon>
        <taxon>Eucarida</taxon>
        <taxon>Decapoda</taxon>
        <taxon>Pleocyemata</taxon>
        <taxon>Caridea</taxon>
        <taxon>Atyoidea</taxon>
        <taxon>Atyidae</taxon>
        <taxon>Halocaridina</taxon>
    </lineage>
</organism>
<dbReference type="AlphaFoldDB" id="A0AAN9A7G2"/>
<evidence type="ECO:0000256" key="3">
    <source>
        <dbReference type="ARBA" id="ARBA00008601"/>
    </source>
</evidence>
<comment type="catalytic activity">
    <reaction evidence="8">
        <text>O-phospho-L-seryl-[protein] + H2O = L-seryl-[protein] + phosphate</text>
        <dbReference type="Rhea" id="RHEA:20629"/>
        <dbReference type="Rhea" id="RHEA-COMP:9863"/>
        <dbReference type="Rhea" id="RHEA-COMP:11604"/>
        <dbReference type="ChEBI" id="CHEBI:15377"/>
        <dbReference type="ChEBI" id="CHEBI:29999"/>
        <dbReference type="ChEBI" id="CHEBI:43474"/>
        <dbReference type="ChEBI" id="CHEBI:83421"/>
        <dbReference type="EC" id="3.1.3.16"/>
    </reaction>
</comment>
<keyword evidence="15" id="KW-1185">Reference proteome</keyword>
<evidence type="ECO:0000256" key="1">
    <source>
        <dbReference type="ARBA" id="ARBA00004123"/>
    </source>
</evidence>
<dbReference type="GO" id="GO:0005634">
    <property type="term" value="C:nucleus"/>
    <property type="evidence" value="ECO:0007669"/>
    <property type="project" value="UniProtKB-SubCell"/>
</dbReference>
<dbReference type="InterPro" id="IPR016278">
    <property type="entry name" value="DUSP12"/>
</dbReference>
<sequence length="321" mass="36447">MDEDEEYLPESADLNKIEEGLYLGNITAALDTDVLKKYRISHILTVDSKPLPTRITELPGMSFLYIEVDDIYTEDILCYFEEAIKFIEDGQQKGSTFVHCYFGMSRSATLVMAFLMKKYKLNLDEALNRVKERRRCIGPNPGFLKQLLLYHSMGWQVMETNIQYRLYRMEGAGFSLRSSYSVSKEGSVQFLEKFHDLIQPDPRTTTSESDPVALRCRTCRSGLVRQGSLLPHCPKESPGWSNSEWSGKSEAFSLCAQGIYTLPIAWMGDILSELQGKIMCPKCRAKIGSYDWIKGHQCPCGANIKPAFHIIPSKIDKCIFG</sequence>
<evidence type="ECO:0000256" key="9">
    <source>
        <dbReference type="ARBA" id="ARBA00048336"/>
    </source>
</evidence>
<dbReference type="PROSITE" id="PS50054">
    <property type="entry name" value="TYR_PHOSPHATASE_DUAL"/>
    <property type="match status" value="1"/>
</dbReference>
<evidence type="ECO:0000256" key="4">
    <source>
        <dbReference type="ARBA" id="ARBA00022490"/>
    </source>
</evidence>
<evidence type="ECO:0000256" key="2">
    <source>
        <dbReference type="ARBA" id="ARBA00004496"/>
    </source>
</evidence>
<dbReference type="GO" id="GO:0005737">
    <property type="term" value="C:cytoplasm"/>
    <property type="evidence" value="ECO:0007669"/>
    <property type="project" value="UniProtKB-SubCell"/>
</dbReference>
<dbReference type="InterPro" id="IPR000340">
    <property type="entry name" value="Dual-sp_phosphatase_cat-dom"/>
</dbReference>
<dbReference type="PIRSF" id="PIRSF000941">
    <property type="entry name" value="DUSP12"/>
    <property type="match status" value="1"/>
</dbReference>
<dbReference type="GO" id="GO:0004722">
    <property type="term" value="F:protein serine/threonine phosphatase activity"/>
    <property type="evidence" value="ECO:0007669"/>
    <property type="project" value="UniProtKB-EC"/>
</dbReference>
<dbReference type="PANTHER" id="PTHR45848:SF4">
    <property type="entry name" value="DUAL SPECIFICITY PROTEIN PHOSPHATASE 12"/>
    <property type="match status" value="1"/>
</dbReference>
<evidence type="ECO:0000256" key="10">
    <source>
        <dbReference type="ARBA" id="ARBA00051722"/>
    </source>
</evidence>
<comment type="catalytic activity">
    <reaction evidence="9">
        <text>O-phospho-L-threonyl-[protein] + H2O = L-threonyl-[protein] + phosphate</text>
        <dbReference type="Rhea" id="RHEA:47004"/>
        <dbReference type="Rhea" id="RHEA-COMP:11060"/>
        <dbReference type="Rhea" id="RHEA-COMP:11605"/>
        <dbReference type="ChEBI" id="CHEBI:15377"/>
        <dbReference type="ChEBI" id="CHEBI:30013"/>
        <dbReference type="ChEBI" id="CHEBI:43474"/>
        <dbReference type="ChEBI" id="CHEBI:61977"/>
        <dbReference type="EC" id="3.1.3.16"/>
    </reaction>
</comment>
<dbReference type="Proteomes" id="UP001381693">
    <property type="component" value="Unassembled WGS sequence"/>
</dbReference>
<dbReference type="InterPro" id="IPR020422">
    <property type="entry name" value="TYR_PHOSPHATASE_DUAL_dom"/>
</dbReference>
<dbReference type="PANTHER" id="PTHR45848">
    <property type="entry name" value="DUAL SPECIFICITY PROTEIN PHOSPHATASE 12 FAMILY MEMBER"/>
    <property type="match status" value="1"/>
</dbReference>